<protein>
    <recommendedName>
        <fullName evidence="2">Tail fiber protein</fullName>
    </recommendedName>
</protein>
<reference evidence="1" key="1">
    <citation type="submission" date="2024-05" db="EMBL/GenBank/DDBJ databases">
        <title>Isolation and characterization of the novel Burkholderia jumbo bacteriophage Surprise13.</title>
        <authorList>
            <person name="Supina B.S.I."/>
            <person name="Dennis J."/>
        </authorList>
    </citation>
    <scope>NUCLEOTIDE SEQUENCE</scope>
</reference>
<name>A0AAU7PF29_9VIRU</name>
<dbReference type="Gene3D" id="2.60.120.200">
    <property type="match status" value="1"/>
</dbReference>
<dbReference type="EMBL" id="PP856017">
    <property type="protein sequence ID" value="XBS47586.1"/>
    <property type="molecule type" value="Genomic_DNA"/>
</dbReference>
<evidence type="ECO:0008006" key="2">
    <source>
        <dbReference type="Google" id="ProtNLM"/>
    </source>
</evidence>
<evidence type="ECO:0000313" key="1">
    <source>
        <dbReference type="EMBL" id="XBS47586.1"/>
    </source>
</evidence>
<sequence length="377" mass="41257">MAFNLTKINQALTNLTGWVRTGFSTVNQKLSTHDTDITDLQENKASWSVGRFVGNEDELNSILNASPDQSVVFNSWHRFSHNSTETQPANTDELSTWSYDTGTKEIHNTTNSATFIGVVSVDKYEDYIFETKLSSTDVDDDMIGVVLAFYTDPSSGREYTLIAYRSPGGLSNNGSFGLGGMAQKNFLYGVAYNFLRSDGDSSLDHSELVTYGNNAAGNLSPADAAWVGNTPGWGGMAAAQNTDGSTMIRAVRSGNIIKVSTSQWNNPDVIDPSTEITIDLSADPKLQKFMGPQQYGFCSLSQTLSTWDVDQFTNPVDKIYDLSTGNVYLNNNGVWAVDPNSHVTDLPDNSLLYNPDTNQLFYMKDADTKLRLPAAAL</sequence>
<gene>
    <name evidence="1" type="ORF">SURPRISE13_117</name>
</gene>
<organism evidence="1">
    <name type="scientific">Burkholderia phage vB_BgluM-SURPRISE13</name>
    <dbReference type="NCBI Taxonomy" id="3159457"/>
    <lineage>
        <taxon>Viruses</taxon>
    </lineage>
</organism>
<proteinExistence type="predicted"/>
<accession>A0AAU7PF29</accession>